<evidence type="ECO:0000256" key="4">
    <source>
        <dbReference type="ARBA" id="ARBA00023069"/>
    </source>
</evidence>
<evidence type="ECO:0000313" key="9">
    <source>
        <dbReference type="EMBL" id="OWZ14741.1"/>
    </source>
</evidence>
<keyword evidence="3 7" id="KW-0175">Coiled coil</keyword>
<dbReference type="OrthoDB" id="276029at2759"/>
<comment type="subcellular location">
    <subcellularLocation>
        <location evidence="1">Cell projection</location>
        <location evidence="1">Cilium</location>
    </subcellularLocation>
</comment>
<dbReference type="GO" id="GO:0030992">
    <property type="term" value="C:intraciliary transport particle B"/>
    <property type="evidence" value="ECO:0007669"/>
    <property type="project" value="InterPro"/>
</dbReference>
<dbReference type="Proteomes" id="UP000198211">
    <property type="component" value="Unassembled WGS sequence"/>
</dbReference>
<evidence type="ECO:0000256" key="1">
    <source>
        <dbReference type="ARBA" id="ARBA00004138"/>
    </source>
</evidence>
<proteinExistence type="inferred from homology"/>
<feature type="coiled-coil region" evidence="7">
    <location>
        <begin position="142"/>
        <end position="251"/>
    </location>
</feature>
<keyword evidence="9" id="KW-0282">Flagellum</keyword>
<dbReference type="STRING" id="4795.A0A225WAJ5"/>
<keyword evidence="4" id="KW-0969">Cilium</keyword>
<feature type="domain" description="IFT81 calponin homology" evidence="8">
    <location>
        <begin position="3"/>
        <end position="123"/>
    </location>
</feature>
<dbReference type="InterPro" id="IPR029600">
    <property type="entry name" value="IFT81"/>
</dbReference>
<gene>
    <name evidence="9" type="ORF">PHMEG_00011735</name>
</gene>
<dbReference type="EMBL" id="NBNE01001272">
    <property type="protein sequence ID" value="OWZ14741.1"/>
    <property type="molecule type" value="Genomic_DNA"/>
</dbReference>
<evidence type="ECO:0000256" key="2">
    <source>
        <dbReference type="ARBA" id="ARBA00022794"/>
    </source>
</evidence>
<evidence type="ECO:0000256" key="7">
    <source>
        <dbReference type="SAM" id="Coils"/>
    </source>
</evidence>
<evidence type="ECO:0000256" key="5">
    <source>
        <dbReference type="ARBA" id="ARBA00023273"/>
    </source>
</evidence>
<reference evidence="10" key="1">
    <citation type="submission" date="2017-03" db="EMBL/GenBank/DDBJ databases">
        <title>Phytopthora megakarya and P. palmivora, two closely related causual agents of cacao black pod achieved similar genome size and gene model numbers by different mechanisms.</title>
        <authorList>
            <person name="Ali S."/>
            <person name="Shao J."/>
            <person name="Larry D.J."/>
            <person name="Kronmiller B."/>
            <person name="Shen D."/>
            <person name="Strem M.D."/>
            <person name="Melnick R.L."/>
            <person name="Guiltinan M.J."/>
            <person name="Tyler B.M."/>
            <person name="Meinhardt L.W."/>
            <person name="Bailey B.A."/>
        </authorList>
    </citation>
    <scope>NUCLEOTIDE SEQUENCE [LARGE SCALE GENOMIC DNA]</scope>
    <source>
        <strain evidence="10">zdho120</strain>
    </source>
</reference>
<keyword evidence="5" id="KW-0966">Cell projection</keyword>
<dbReference type="AlphaFoldDB" id="A0A225WAJ5"/>
<feature type="coiled-coil region" evidence="7">
    <location>
        <begin position="532"/>
        <end position="566"/>
    </location>
</feature>
<evidence type="ECO:0000259" key="8">
    <source>
        <dbReference type="Pfam" id="PF18383"/>
    </source>
</evidence>
<feature type="coiled-coil region" evidence="7">
    <location>
        <begin position="308"/>
        <end position="427"/>
    </location>
</feature>
<dbReference type="PANTHER" id="PTHR15614">
    <property type="entry name" value="INTRAFLAGELLAR TRANSPORT PROTEIN 81 HOMOLOG"/>
    <property type="match status" value="1"/>
</dbReference>
<evidence type="ECO:0000256" key="6">
    <source>
        <dbReference type="ARBA" id="ARBA00043983"/>
    </source>
</evidence>
<protein>
    <submittedName>
        <fullName evidence="9">Intraflagellar Transport Protein 81</fullName>
    </submittedName>
</protein>
<dbReference type="GO" id="GO:0015631">
    <property type="term" value="F:tubulin binding"/>
    <property type="evidence" value="ECO:0007669"/>
    <property type="project" value="InterPro"/>
</dbReference>
<dbReference type="Pfam" id="PF18383">
    <property type="entry name" value="IFT81_CH"/>
    <property type="match status" value="1"/>
</dbReference>
<dbReference type="InterPro" id="IPR041146">
    <property type="entry name" value="IFT81_CH"/>
</dbReference>
<organism evidence="9 10">
    <name type="scientific">Phytophthora megakarya</name>
    <dbReference type="NCBI Taxonomy" id="4795"/>
    <lineage>
        <taxon>Eukaryota</taxon>
        <taxon>Sar</taxon>
        <taxon>Stramenopiles</taxon>
        <taxon>Oomycota</taxon>
        <taxon>Peronosporomycetes</taxon>
        <taxon>Peronosporales</taxon>
        <taxon>Peronosporaceae</taxon>
        <taxon>Phytophthora</taxon>
    </lineage>
</organism>
<dbReference type="GO" id="GO:0060271">
    <property type="term" value="P:cilium assembly"/>
    <property type="evidence" value="ECO:0007669"/>
    <property type="project" value="InterPro"/>
</dbReference>
<name>A0A225WAJ5_9STRA</name>
<keyword evidence="10" id="KW-1185">Reference proteome</keyword>
<keyword evidence="2" id="KW-0970">Cilium biogenesis/degradation</keyword>
<dbReference type="Gene3D" id="1.10.418.70">
    <property type="entry name" value="Intraflagellar transport protein 81, N-terminal domain"/>
    <property type="match status" value="1"/>
</dbReference>
<evidence type="ECO:0000313" key="10">
    <source>
        <dbReference type="Proteomes" id="UP000198211"/>
    </source>
</evidence>
<dbReference type="GO" id="GO:0036064">
    <property type="term" value="C:ciliary basal body"/>
    <property type="evidence" value="ECO:0007669"/>
    <property type="project" value="TreeGrafter"/>
</dbReference>
<sequence>MSELQLIVEHLNKEPFRLGLTLVAFDEKSNFELLQILHEVFVEIDPPRHSGVDLRAEADEVRAQRYLEFLQLLKFPLPRDVDGFRDALAHGDRQTIYTLLHWALKSLPAHQKRAYLGRFLAPLNVPQEYFGDGSLNAMYEHYQQLQSQFKTIHKEVDQLRASKSRPGELRREIAQLDEESHQLTEKIANLKKKTTADPSFQELLAATSALRKQQEEQAKLAERKRDQMLSLSLAEKRAREAETRLQDLRASLAQDATPEQLFERLQSQVTRNNDILTTKFPTEFRTQQETLQRLERSLSEPPKTEHDIADMEDEVQALRRAIQQYQTQTADAQVAQGNGEEDKLAVFRQHANLQARKLAEKEEELEQLRADKQRLIRSTEELETKLASISGNKFMSREEFKQYATTLRNKTNQYKKVKAELAELTAESVVLHRTEQLLKSKDADLDGFLRDLERQKGISGFLATQDKIDDISVQNARVNALKGETLEEISRVVTDINQALKERKNQLAPQIKELRTVRQRYQEMEHVYLERKAQYDHTAVGLEAERLKLEQECAAFQEDALREESQFHLLHCQIQLQQGKADKIAQEIEFEQGTSNARLLRDIRSFQELYKHKVAQQESLTKELRKQQKTLKTSAPAKKQQREMFEGLLQLLTCKARLAQQENSGNGSTNRNGGGVGGVRQDFDACTDIAHYDVGGANVMTLEA</sequence>
<comment type="caution">
    <text evidence="9">The sequence shown here is derived from an EMBL/GenBank/DDBJ whole genome shotgun (WGS) entry which is preliminary data.</text>
</comment>
<dbReference type="InterPro" id="IPR043016">
    <property type="entry name" value="IFT81_N_sf"/>
</dbReference>
<dbReference type="GO" id="GO:0042073">
    <property type="term" value="P:intraciliary transport"/>
    <property type="evidence" value="ECO:0007669"/>
    <property type="project" value="InterPro"/>
</dbReference>
<dbReference type="PANTHER" id="PTHR15614:SF2">
    <property type="entry name" value="INTRAFLAGELLAR TRANSPORT PROTEIN 81 HOMOLOG"/>
    <property type="match status" value="1"/>
</dbReference>
<evidence type="ECO:0000256" key="3">
    <source>
        <dbReference type="ARBA" id="ARBA00023054"/>
    </source>
</evidence>
<comment type="similarity">
    <text evidence="6">Belongs to the IFT81 family.</text>
</comment>
<accession>A0A225WAJ5</accession>